<gene>
    <name evidence="2" type="ORF">EHUX00137_LOCUS9702</name>
</gene>
<dbReference type="AlphaFoldDB" id="A0A7S3RWZ5"/>
<feature type="compositionally biased region" description="Polar residues" evidence="1">
    <location>
        <begin position="68"/>
        <end position="80"/>
    </location>
</feature>
<sequence length="171" mass="17840">MADRLRSAVCVSERKEEPESSETRETLALPRRPMPCGALSRRPATSRSPPPPAAETTRERPPLLGHDSGSSSRVGQTRSPPASPMVTSPPAEQARGQRAEPAAAGEPPPQPRQPTLPPACSHVHPRASRERRRERESGVGGGRSATLGARQSSGSGAVGGSAPHASPPPLP</sequence>
<accession>A0A7S3RWZ5</accession>
<evidence type="ECO:0000256" key="1">
    <source>
        <dbReference type="SAM" id="MobiDB-lite"/>
    </source>
</evidence>
<evidence type="ECO:0000313" key="2">
    <source>
        <dbReference type="EMBL" id="CAE0537487.1"/>
    </source>
</evidence>
<feature type="compositionally biased region" description="Low complexity" evidence="1">
    <location>
        <begin position="91"/>
        <end position="105"/>
    </location>
</feature>
<feature type="compositionally biased region" description="Low complexity" evidence="1">
    <location>
        <begin position="144"/>
        <end position="164"/>
    </location>
</feature>
<organism evidence="2">
    <name type="scientific">Emiliania huxleyi</name>
    <name type="common">Coccolithophore</name>
    <name type="synonym">Pontosphaera huxleyi</name>
    <dbReference type="NCBI Taxonomy" id="2903"/>
    <lineage>
        <taxon>Eukaryota</taxon>
        <taxon>Haptista</taxon>
        <taxon>Haptophyta</taxon>
        <taxon>Prymnesiophyceae</taxon>
        <taxon>Isochrysidales</taxon>
        <taxon>Noelaerhabdaceae</taxon>
        <taxon>Emiliania</taxon>
    </lineage>
</organism>
<feature type="region of interest" description="Disordered" evidence="1">
    <location>
        <begin position="1"/>
        <end position="171"/>
    </location>
</feature>
<reference evidence="2" key="1">
    <citation type="submission" date="2021-01" db="EMBL/GenBank/DDBJ databases">
        <authorList>
            <person name="Corre E."/>
            <person name="Pelletier E."/>
            <person name="Niang G."/>
            <person name="Scheremetjew M."/>
            <person name="Finn R."/>
            <person name="Kale V."/>
            <person name="Holt S."/>
            <person name="Cochrane G."/>
            <person name="Meng A."/>
            <person name="Brown T."/>
            <person name="Cohen L."/>
        </authorList>
    </citation>
    <scope>NUCLEOTIDE SEQUENCE</scope>
    <source>
        <strain evidence="2">379</strain>
    </source>
</reference>
<feature type="compositionally biased region" description="Basic and acidic residues" evidence="1">
    <location>
        <begin position="1"/>
        <end position="25"/>
    </location>
</feature>
<proteinExistence type="predicted"/>
<protein>
    <submittedName>
        <fullName evidence="2">Uncharacterized protein</fullName>
    </submittedName>
</protein>
<feature type="compositionally biased region" description="Basic and acidic residues" evidence="1">
    <location>
        <begin position="127"/>
        <end position="137"/>
    </location>
</feature>
<name>A0A7S3RWZ5_EMIHU</name>
<feature type="compositionally biased region" description="Pro residues" evidence="1">
    <location>
        <begin position="106"/>
        <end position="117"/>
    </location>
</feature>
<dbReference type="EMBL" id="HBIR01013212">
    <property type="protein sequence ID" value="CAE0537487.1"/>
    <property type="molecule type" value="Transcribed_RNA"/>
</dbReference>